<proteinExistence type="predicted"/>
<sequence>MKKLILKKIMILSDSGKSARQFEFGEHLTLITADDDNSVGKSTLAKMIFWTFGCEPIFSEVWRTLDCTSIIEFEINNAPYIIHRYKNEIKIRHSNGKLHSFPKITGDYSKYFSELVNFNVLLPKKGQLTLETPPPAYYFIPFYIDQKRTWAKPWDSFENLQQYSSWAKPVISYHSGLFIKAHFEVEKDIYVIKRELEEVEKGVTELNNAVIILRQNLIDTDNVLPSTEFIFSVIQESEKNKKNLLEERTNLRVEKIRLESQIKLAKGIISELDKDYIFSVENMEDGDIECPTCGTIHENSIAHRTSILIDMELAKNQLESLESEVNGIINLLVIKDEEITEQSNKSERSYNNVIESDSNSLISFTNDKFEKRAHEINSKKNITIEIKKSEEKTAKKSQSDILSKEQKSEIKQSFADRLSKYITKLKVNVDISKIKSPLDYKKIYEVGGAAEDARAVLGYYLAIYEQVADSCEEALPPLVIDTPNQQEQASGNYTNIIKSISDGINNDRQYVICAMEHKALEQIKTNAQVIKLDARKILLQDQYEKISKLRNEVIFD</sequence>
<evidence type="ECO:0008006" key="4">
    <source>
        <dbReference type="Google" id="ProtNLM"/>
    </source>
</evidence>
<dbReference type="RefSeq" id="WP_002215945.1">
    <property type="nucleotide sequence ID" value="NC_008150.1"/>
</dbReference>
<evidence type="ECO:0000256" key="1">
    <source>
        <dbReference type="SAM" id="Coils"/>
    </source>
</evidence>
<dbReference type="KEGG" id="ypa:YPA_0575"/>
<organism evidence="2 3">
    <name type="scientific">Yersinia pestis bv. Antiqua (strain Antiqua)</name>
    <dbReference type="NCBI Taxonomy" id="360102"/>
    <lineage>
        <taxon>Bacteria</taxon>
        <taxon>Pseudomonadati</taxon>
        <taxon>Pseudomonadota</taxon>
        <taxon>Gammaproteobacteria</taxon>
        <taxon>Enterobacterales</taxon>
        <taxon>Yersiniaceae</taxon>
        <taxon>Yersinia</taxon>
    </lineage>
</organism>
<dbReference type="AlphaFoldDB" id="A0A0E1NNQ3"/>
<feature type="coiled-coil region" evidence="1">
    <location>
        <begin position="304"/>
        <end position="331"/>
    </location>
</feature>
<dbReference type="GeneID" id="57977233"/>
<name>A0A0E1NNQ3_YERPA</name>
<gene>
    <name evidence="2" type="ordered locus">YPA_0575</name>
</gene>
<accession>A0A0E1NNQ3</accession>
<evidence type="ECO:0000313" key="3">
    <source>
        <dbReference type="Proteomes" id="UP000001971"/>
    </source>
</evidence>
<protein>
    <recommendedName>
        <fullName evidence="4">Phage protein</fullName>
    </recommendedName>
</protein>
<evidence type="ECO:0000313" key="2">
    <source>
        <dbReference type="EMBL" id="ABG12543.1"/>
    </source>
</evidence>
<reference evidence="2 3" key="1">
    <citation type="journal article" date="2006" name="J. Bacteriol.">
        <title>Complete genome sequence of Yersinia pestis strains Antiqua and Nepal516: evidence of gene reduction in an emerging pathogen.</title>
        <authorList>
            <person name="Chain P.S."/>
            <person name="Hu P."/>
            <person name="Malfatti S.A."/>
            <person name="Radnedge L."/>
            <person name="Larimer F."/>
            <person name="Vergez L.M."/>
            <person name="Worsham P."/>
            <person name="Chu M.C."/>
            <person name="Andersen G.L."/>
        </authorList>
    </citation>
    <scope>NUCLEOTIDE SEQUENCE [LARGE SCALE GENOMIC DNA]</scope>
    <source>
        <strain evidence="2 3">Antiqua</strain>
    </source>
</reference>
<keyword evidence="1" id="KW-0175">Coiled coil</keyword>
<dbReference type="EMBL" id="CP000308">
    <property type="protein sequence ID" value="ABG12543.1"/>
    <property type="molecule type" value="Genomic_DNA"/>
</dbReference>
<feature type="coiled-coil region" evidence="1">
    <location>
        <begin position="196"/>
        <end position="261"/>
    </location>
</feature>
<dbReference type="Proteomes" id="UP000001971">
    <property type="component" value="Chromosome"/>
</dbReference>
<dbReference type="HOGENOM" id="CLU_035208_1_1_6"/>
<dbReference type="PATRIC" id="fig|360102.15.peg.3601"/>